<evidence type="ECO:0000313" key="2">
    <source>
        <dbReference type="Proteomes" id="UP001521150"/>
    </source>
</evidence>
<reference evidence="1 2" key="1">
    <citation type="submission" date="2021-12" db="EMBL/GenBank/DDBJ databases">
        <title>Genome sequence of Kibdelosporangium philippinense ATCC 49844.</title>
        <authorList>
            <person name="Fedorov E.A."/>
            <person name="Omeragic M."/>
            <person name="Shalygina K.F."/>
            <person name="Maclea K.S."/>
        </authorList>
    </citation>
    <scope>NUCLEOTIDE SEQUENCE [LARGE SCALE GENOMIC DNA]</scope>
    <source>
        <strain evidence="1 2">ATCC 49844</strain>
    </source>
</reference>
<sequence length="63" mass="6846">MLTLASPQQRAGAEATQQVLLVRYADHEQSDMPNHGHGMFGVALVVATRQRGGNRRIQFDGGV</sequence>
<accession>A0ABS8ZK56</accession>
<gene>
    <name evidence="1" type="ORF">LWC34_29920</name>
</gene>
<organism evidence="1 2">
    <name type="scientific">Kibdelosporangium philippinense</name>
    <dbReference type="NCBI Taxonomy" id="211113"/>
    <lineage>
        <taxon>Bacteria</taxon>
        <taxon>Bacillati</taxon>
        <taxon>Actinomycetota</taxon>
        <taxon>Actinomycetes</taxon>
        <taxon>Pseudonocardiales</taxon>
        <taxon>Pseudonocardiaceae</taxon>
        <taxon>Kibdelosporangium</taxon>
    </lineage>
</organism>
<evidence type="ECO:0000313" key="1">
    <source>
        <dbReference type="EMBL" id="MCE7007016.1"/>
    </source>
</evidence>
<protein>
    <submittedName>
        <fullName evidence="1">Uncharacterized protein</fullName>
    </submittedName>
</protein>
<dbReference type="RefSeq" id="WP_233728418.1">
    <property type="nucleotide sequence ID" value="NZ_JAJVCN010000002.1"/>
</dbReference>
<dbReference type="Proteomes" id="UP001521150">
    <property type="component" value="Unassembled WGS sequence"/>
</dbReference>
<comment type="caution">
    <text evidence="1">The sequence shown here is derived from an EMBL/GenBank/DDBJ whole genome shotgun (WGS) entry which is preliminary data.</text>
</comment>
<name>A0ABS8ZK56_9PSEU</name>
<keyword evidence="2" id="KW-1185">Reference proteome</keyword>
<proteinExistence type="predicted"/>
<dbReference type="EMBL" id="JAJVCN010000002">
    <property type="protein sequence ID" value="MCE7007016.1"/>
    <property type="molecule type" value="Genomic_DNA"/>
</dbReference>